<evidence type="ECO:0000313" key="8">
    <source>
        <dbReference type="Proteomes" id="UP001497382"/>
    </source>
</evidence>
<dbReference type="PANTHER" id="PTHR22691:SF8">
    <property type="entry name" value="PROTEIN SPT2 HOMOLOG"/>
    <property type="match status" value="1"/>
</dbReference>
<feature type="region of interest" description="Disordered" evidence="5">
    <location>
        <begin position="538"/>
        <end position="672"/>
    </location>
</feature>
<feature type="compositionally biased region" description="Pro residues" evidence="5">
    <location>
        <begin position="610"/>
        <end position="627"/>
    </location>
</feature>
<keyword evidence="8" id="KW-1185">Reference proteome</keyword>
<comment type="similarity">
    <text evidence="1">Belongs to the SPT2 family.</text>
</comment>
<evidence type="ECO:0000256" key="1">
    <source>
        <dbReference type="ARBA" id="ARBA00006461"/>
    </source>
</evidence>
<feature type="compositionally biased region" description="Basic and acidic residues" evidence="5">
    <location>
        <begin position="382"/>
        <end position="394"/>
    </location>
</feature>
<feature type="region of interest" description="Disordered" evidence="5">
    <location>
        <begin position="251"/>
        <end position="520"/>
    </location>
</feature>
<organism evidence="7 8">
    <name type="scientific">Larinioides sclopetarius</name>
    <dbReference type="NCBI Taxonomy" id="280406"/>
    <lineage>
        <taxon>Eukaryota</taxon>
        <taxon>Metazoa</taxon>
        <taxon>Ecdysozoa</taxon>
        <taxon>Arthropoda</taxon>
        <taxon>Chelicerata</taxon>
        <taxon>Arachnida</taxon>
        <taxon>Araneae</taxon>
        <taxon>Araneomorphae</taxon>
        <taxon>Entelegynae</taxon>
        <taxon>Araneoidea</taxon>
        <taxon>Araneidae</taxon>
        <taxon>Larinioides</taxon>
    </lineage>
</organism>
<dbReference type="GO" id="GO:0042393">
    <property type="term" value="F:histone binding"/>
    <property type="evidence" value="ECO:0007669"/>
    <property type="project" value="TreeGrafter"/>
</dbReference>
<dbReference type="InterPro" id="IPR054552">
    <property type="entry name" value="SPT2_N"/>
</dbReference>
<name>A0AAV1Z7I0_9ARAC</name>
<feature type="compositionally biased region" description="Acidic residues" evidence="5">
    <location>
        <begin position="648"/>
        <end position="662"/>
    </location>
</feature>
<evidence type="ECO:0000313" key="7">
    <source>
        <dbReference type="EMBL" id="CAL1267293.1"/>
    </source>
</evidence>
<dbReference type="GO" id="GO:0006334">
    <property type="term" value="P:nucleosome assembly"/>
    <property type="evidence" value="ECO:0007669"/>
    <property type="project" value="TreeGrafter"/>
</dbReference>
<dbReference type="PANTHER" id="PTHR22691">
    <property type="entry name" value="YEAST SPT2-RELATED"/>
    <property type="match status" value="1"/>
</dbReference>
<feature type="compositionally biased region" description="Polar residues" evidence="5">
    <location>
        <begin position="342"/>
        <end position="362"/>
    </location>
</feature>
<dbReference type="GO" id="GO:0005730">
    <property type="term" value="C:nucleolus"/>
    <property type="evidence" value="ECO:0007669"/>
    <property type="project" value="TreeGrafter"/>
</dbReference>
<dbReference type="InterPro" id="IPR013256">
    <property type="entry name" value="Chromatin_SPT2"/>
</dbReference>
<sequence>MMDNNLDFKELLNIADYNKVEAKDEASIKRYSTVLPPPKKMKKNGVQSDGVKRFLEKKKAEEAAKVAEARKLKEKLLELRSQNSKNNKKAKIMASRTKDNDFSKIRLTEDEVISKKKIEQEIQRKHLKNKVERMKCRIELEEKEKLLPKKRKRKSKHAEEEIIHQPVVEEEPPEKSKKFKNRNSDHKPQRPQPPPMSFHELLKVAQVKQYEPVEIPVQKKTEDRLLTKKERRIFEQEQELLRRKQERMLQDELEFKSSKSSKHSSGGNDKKLPAEKSKNPVVIHVGKDSTNQRRDETQKFKIPKNSASVNKSIPIPKIDKIKSSSDKLPKVSSSSAHKLPIQNGSKPSQIASSTKPQIMKQNTNHDREKTLKTSFPNGKHSVAKEHSNVRDKTLKIGVPNGKHPITQERSIDREKPLKNGLPNGKHPVAKGQSVQDREKLPKHSLSNDKHLNSKQHTNHDRERLSKSSIEVQKSSQKAVVKNGEKPVFKKPLLAEKTAPKKNGVKITPAVPTLSTDHLKEMEKRIRENLEKEMEERILAKLASLQPPKPPAPPPPPPKPVQNKPADKVKTVNGTHSAVNGKIPGKSTSIAPRREGDRPLKPPVSSQKRLGPPPPPKPKPFHPNPYLEPPRRRLEPQRPQKPVKRRIESDDEDDEDDMSDFIDDGPSQNDEDYSKYIKEIFGYDKNKYIDDDDDDIVESSFVEQMKEETRSAKLGFLEDLEEERKLKEMEKKRKMKMKKK</sequence>
<feature type="compositionally biased region" description="Polar residues" evidence="5">
    <location>
        <begin position="466"/>
        <end position="477"/>
    </location>
</feature>
<evidence type="ECO:0000259" key="6">
    <source>
        <dbReference type="Pfam" id="PF22878"/>
    </source>
</evidence>
<reference evidence="7 8" key="1">
    <citation type="submission" date="2024-04" db="EMBL/GenBank/DDBJ databases">
        <authorList>
            <person name="Rising A."/>
            <person name="Reimegard J."/>
            <person name="Sonavane S."/>
            <person name="Akerstrom W."/>
            <person name="Nylinder S."/>
            <person name="Hedman E."/>
            <person name="Kallberg Y."/>
        </authorList>
    </citation>
    <scope>NUCLEOTIDE SEQUENCE [LARGE SCALE GENOMIC DNA]</scope>
</reference>
<dbReference type="Pfam" id="PF08243">
    <property type="entry name" value="SPT2"/>
    <property type="match status" value="1"/>
</dbReference>
<evidence type="ECO:0000256" key="3">
    <source>
        <dbReference type="ARBA" id="ARBA00023054"/>
    </source>
</evidence>
<protein>
    <recommendedName>
        <fullName evidence="2">Protein SPT2 homolog</fullName>
    </recommendedName>
</protein>
<evidence type="ECO:0000256" key="4">
    <source>
        <dbReference type="SAM" id="Coils"/>
    </source>
</evidence>
<feature type="compositionally biased region" description="Pro residues" evidence="5">
    <location>
        <begin position="546"/>
        <end position="559"/>
    </location>
</feature>
<feature type="region of interest" description="Disordered" evidence="5">
    <location>
        <begin position="138"/>
        <end position="201"/>
    </location>
</feature>
<feature type="compositionally biased region" description="Basic and acidic residues" evidence="5">
    <location>
        <begin position="405"/>
        <end position="417"/>
    </location>
</feature>
<dbReference type="AlphaFoldDB" id="A0AAV1Z7I0"/>
<proteinExistence type="inferred from homology"/>
<feature type="coiled-coil region" evidence="4">
    <location>
        <begin position="52"/>
        <end position="89"/>
    </location>
</feature>
<dbReference type="EMBL" id="CAXIEN010000027">
    <property type="protein sequence ID" value="CAL1267293.1"/>
    <property type="molecule type" value="Genomic_DNA"/>
</dbReference>
<gene>
    <name evidence="7" type="ORF">LARSCL_LOCUS3586</name>
</gene>
<feature type="compositionally biased region" description="Basic and acidic residues" evidence="5">
    <location>
        <begin position="138"/>
        <end position="147"/>
    </location>
</feature>
<dbReference type="Pfam" id="PF22878">
    <property type="entry name" value="SPT2_N"/>
    <property type="match status" value="1"/>
</dbReference>
<feature type="compositionally biased region" description="Basic and acidic residues" evidence="5">
    <location>
        <begin position="317"/>
        <end position="329"/>
    </location>
</feature>
<feature type="compositionally biased region" description="Basic and acidic residues" evidence="5">
    <location>
        <begin position="285"/>
        <end position="299"/>
    </location>
</feature>
<comment type="caution">
    <text evidence="7">The sequence shown here is derived from an EMBL/GenBank/DDBJ whole genome shotgun (WGS) entry which is preliminary data.</text>
</comment>
<dbReference type="GO" id="GO:0003677">
    <property type="term" value="F:DNA binding"/>
    <property type="evidence" value="ECO:0007669"/>
    <property type="project" value="TreeGrafter"/>
</dbReference>
<dbReference type="SMART" id="SM00784">
    <property type="entry name" value="SPT2"/>
    <property type="match status" value="1"/>
</dbReference>
<evidence type="ECO:0000256" key="5">
    <source>
        <dbReference type="SAM" id="MobiDB-lite"/>
    </source>
</evidence>
<feature type="compositionally biased region" description="Basic and acidic residues" evidence="5">
    <location>
        <begin position="628"/>
        <end position="637"/>
    </location>
</feature>
<dbReference type="GO" id="GO:0006360">
    <property type="term" value="P:transcription by RNA polymerase I"/>
    <property type="evidence" value="ECO:0007669"/>
    <property type="project" value="TreeGrafter"/>
</dbReference>
<evidence type="ECO:0000256" key="2">
    <source>
        <dbReference type="ARBA" id="ARBA00013786"/>
    </source>
</evidence>
<accession>A0AAV1Z7I0</accession>
<keyword evidence="3 4" id="KW-0175">Coiled coil</keyword>
<dbReference type="Proteomes" id="UP001497382">
    <property type="component" value="Unassembled WGS sequence"/>
</dbReference>
<feature type="compositionally biased region" description="Basic and acidic residues" evidence="5">
    <location>
        <begin position="435"/>
        <end position="465"/>
    </location>
</feature>
<feature type="domain" description="SPT2 homolog N-terminal" evidence="6">
    <location>
        <begin position="6"/>
        <end position="98"/>
    </location>
</feature>
<feature type="compositionally biased region" description="Basic and acidic residues" evidence="5">
    <location>
        <begin position="268"/>
        <end position="278"/>
    </location>
</feature>